<feature type="binding site" description="axial binding residue" evidence="11">
    <location>
        <position position="475"/>
    </location>
    <ligand>
        <name>heme</name>
        <dbReference type="ChEBI" id="CHEBI:30413"/>
    </ligand>
    <ligandPart>
        <name>Fe</name>
        <dbReference type="ChEBI" id="CHEBI:18248"/>
    </ligandPart>
</feature>
<evidence type="ECO:0000256" key="13">
    <source>
        <dbReference type="SAM" id="Phobius"/>
    </source>
</evidence>
<dbReference type="GO" id="GO:0016020">
    <property type="term" value="C:membrane"/>
    <property type="evidence" value="ECO:0007669"/>
    <property type="project" value="UniProtKB-SubCell"/>
</dbReference>
<keyword evidence="10 13" id="KW-0472">Membrane</keyword>
<evidence type="ECO:0000256" key="6">
    <source>
        <dbReference type="ARBA" id="ARBA00022989"/>
    </source>
</evidence>
<evidence type="ECO:0000256" key="8">
    <source>
        <dbReference type="ARBA" id="ARBA00023004"/>
    </source>
</evidence>
<dbReference type="GO" id="GO:0016705">
    <property type="term" value="F:oxidoreductase activity, acting on paired donors, with incorporation or reduction of molecular oxygen"/>
    <property type="evidence" value="ECO:0007669"/>
    <property type="project" value="InterPro"/>
</dbReference>
<name>A0A3G2CJY5_9ROSI</name>
<feature type="transmembrane region" description="Helical" evidence="13">
    <location>
        <begin position="6"/>
        <end position="31"/>
    </location>
</feature>
<proteinExistence type="evidence at transcript level"/>
<dbReference type="Gene3D" id="1.10.630.10">
    <property type="entry name" value="Cytochrome P450"/>
    <property type="match status" value="1"/>
</dbReference>
<dbReference type="SUPFAM" id="SSF48264">
    <property type="entry name" value="Cytochrome P450"/>
    <property type="match status" value="1"/>
</dbReference>
<dbReference type="GO" id="GO:0020037">
    <property type="term" value="F:heme binding"/>
    <property type="evidence" value="ECO:0007669"/>
    <property type="project" value="InterPro"/>
</dbReference>
<dbReference type="InterPro" id="IPR036396">
    <property type="entry name" value="Cyt_P450_sf"/>
</dbReference>
<keyword evidence="3 11" id="KW-0349">Heme</keyword>
<dbReference type="InterPro" id="IPR002401">
    <property type="entry name" value="Cyt_P450_E_grp-I"/>
</dbReference>
<keyword evidence="5 11" id="KW-0479">Metal-binding</keyword>
<evidence type="ECO:0000256" key="10">
    <source>
        <dbReference type="ARBA" id="ARBA00023136"/>
    </source>
</evidence>
<keyword evidence="4 13" id="KW-0812">Transmembrane</keyword>
<dbReference type="GO" id="GO:0005506">
    <property type="term" value="F:iron ion binding"/>
    <property type="evidence" value="ECO:0007669"/>
    <property type="project" value="InterPro"/>
</dbReference>
<protein>
    <submittedName>
        <fullName evidence="14">Cytochrome p450</fullName>
    </submittedName>
</protein>
<dbReference type="PANTHER" id="PTHR24282">
    <property type="entry name" value="CYTOCHROME P450 FAMILY MEMBER"/>
    <property type="match status" value="1"/>
</dbReference>
<evidence type="ECO:0000256" key="7">
    <source>
        <dbReference type="ARBA" id="ARBA00023002"/>
    </source>
</evidence>
<dbReference type="InterPro" id="IPR001128">
    <property type="entry name" value="Cyt_P450"/>
</dbReference>
<keyword evidence="7 12" id="KW-0560">Oxidoreductase</keyword>
<organism evidence="14">
    <name type="scientific">Croton stellatopilosus</name>
    <dbReference type="NCBI Taxonomy" id="431156"/>
    <lineage>
        <taxon>Eukaryota</taxon>
        <taxon>Viridiplantae</taxon>
        <taxon>Streptophyta</taxon>
        <taxon>Embryophyta</taxon>
        <taxon>Tracheophyta</taxon>
        <taxon>Spermatophyta</taxon>
        <taxon>Magnoliopsida</taxon>
        <taxon>eudicotyledons</taxon>
        <taxon>Gunneridae</taxon>
        <taxon>Pentapetalae</taxon>
        <taxon>rosids</taxon>
        <taxon>fabids</taxon>
        <taxon>Malpighiales</taxon>
        <taxon>Euphorbiaceae</taxon>
        <taxon>Crotonoideae</taxon>
        <taxon>Crotoneae</taxon>
        <taxon>Croton</taxon>
    </lineage>
</organism>
<evidence type="ECO:0000256" key="9">
    <source>
        <dbReference type="ARBA" id="ARBA00023033"/>
    </source>
</evidence>
<keyword evidence="8 11" id="KW-0408">Iron</keyword>
<dbReference type="EMBL" id="MG816173">
    <property type="protein sequence ID" value="AYM55636.1"/>
    <property type="molecule type" value="mRNA"/>
</dbReference>
<evidence type="ECO:0000256" key="4">
    <source>
        <dbReference type="ARBA" id="ARBA00022692"/>
    </source>
</evidence>
<evidence type="ECO:0000256" key="5">
    <source>
        <dbReference type="ARBA" id="ARBA00022723"/>
    </source>
</evidence>
<evidence type="ECO:0000256" key="3">
    <source>
        <dbReference type="ARBA" id="ARBA00022617"/>
    </source>
</evidence>
<accession>A0A3G2CJY5</accession>
<dbReference type="InterPro" id="IPR050665">
    <property type="entry name" value="Cytochrome_P450_Monooxygen"/>
</dbReference>
<dbReference type="GO" id="GO:0004497">
    <property type="term" value="F:monooxygenase activity"/>
    <property type="evidence" value="ECO:0007669"/>
    <property type="project" value="UniProtKB-KW"/>
</dbReference>
<keyword evidence="6 13" id="KW-1133">Transmembrane helix</keyword>
<keyword evidence="9 12" id="KW-0503">Monooxygenase</keyword>
<comment type="subcellular location">
    <subcellularLocation>
        <location evidence="1">Membrane</location>
        <topology evidence="1">Single-pass membrane protein</topology>
    </subcellularLocation>
</comment>
<comment type="similarity">
    <text evidence="2 12">Belongs to the cytochrome P450 family.</text>
</comment>
<dbReference type="InterPro" id="IPR017972">
    <property type="entry name" value="Cyt_P450_CS"/>
</dbReference>
<dbReference type="PANTHER" id="PTHR24282:SF130">
    <property type="entry name" value="CYTOCHROME P450 FAMILY PROTEIN"/>
    <property type="match status" value="1"/>
</dbReference>
<dbReference type="Pfam" id="PF00067">
    <property type="entry name" value="p450"/>
    <property type="match status" value="1"/>
</dbReference>
<sequence>MEGFTAANVFWSVIILGLCILWAKIWQVMWLKPRRIRSMLLKQGIKGPEPHFFYGNFQQIKTIQSNFTQPDPHHGSSISHSAWVSSISPHLQQWAQQYGPVYLYSIMNQQHLYVGDPELMKAMNLQKSMDLGKPTYNSKSMEPLIGDGIIRANGPYWAHQRKLIAPEFFLNKAKHMLGLMEECATAMIRRWETQIESNGGVADISVDKDLKIVAADIISKACFGSSYSQGKQIFAKLKTLQESMSKQNIFFGIAHFRLLPTKSNKLIWRLQKEVETLILEIVNSRRKNGQGSAEKDLLQAMLENASNTDDLNLKNAYKIDKIIVDNCKNIYFAGQETTALTASWCLMLLALYPEWQQRIRTEILDICGDKITECLLDLDKLRQLKTLNMVIQETLRLYGPGVLTTREVFSDMKFGNITVPKGTNIWVFIPILHRDVENWGPDANEFRPERFSGSMAEACKYPQLYVPFGFGNRLCLGQTFATLQLKIVVSLLVSNFNFAVSPEYRHWPVNQMVLVPQHGIRLLVTKVNGN</sequence>
<reference evidence="14" key="1">
    <citation type="submission" date="2018-01" db="EMBL/GenBank/DDBJ databases">
        <title>Identification of Cytochrome P450 in Croton stellatopilosus Transcriptome.</title>
        <authorList>
            <person name="Sintupachee S."/>
            <person name="De-Eknamkul W."/>
        </authorList>
    </citation>
    <scope>NUCLEOTIDE SEQUENCE</scope>
</reference>
<dbReference type="AlphaFoldDB" id="A0A3G2CJY5"/>
<evidence type="ECO:0000256" key="1">
    <source>
        <dbReference type="ARBA" id="ARBA00004167"/>
    </source>
</evidence>
<evidence type="ECO:0000256" key="11">
    <source>
        <dbReference type="PIRSR" id="PIRSR602401-1"/>
    </source>
</evidence>
<dbReference type="PRINTS" id="PR00385">
    <property type="entry name" value="P450"/>
</dbReference>
<evidence type="ECO:0000256" key="12">
    <source>
        <dbReference type="RuleBase" id="RU000461"/>
    </source>
</evidence>
<evidence type="ECO:0000313" key="14">
    <source>
        <dbReference type="EMBL" id="AYM55636.1"/>
    </source>
</evidence>
<gene>
    <name evidence="14" type="primary">CYP714M5</name>
</gene>
<dbReference type="PRINTS" id="PR00463">
    <property type="entry name" value="EP450I"/>
</dbReference>
<dbReference type="PROSITE" id="PS00086">
    <property type="entry name" value="CYTOCHROME_P450"/>
    <property type="match status" value="1"/>
</dbReference>
<comment type="cofactor">
    <cofactor evidence="11">
        <name>heme</name>
        <dbReference type="ChEBI" id="CHEBI:30413"/>
    </cofactor>
</comment>
<evidence type="ECO:0000256" key="2">
    <source>
        <dbReference type="ARBA" id="ARBA00010617"/>
    </source>
</evidence>